<dbReference type="Proteomes" id="UP001177023">
    <property type="component" value="Unassembled WGS sequence"/>
</dbReference>
<evidence type="ECO:0000313" key="5">
    <source>
        <dbReference type="Proteomes" id="UP001177023"/>
    </source>
</evidence>
<dbReference type="AlphaFoldDB" id="A0AA36FW35"/>
<evidence type="ECO:0000313" key="4">
    <source>
        <dbReference type="EMBL" id="CAJ0564443.1"/>
    </source>
</evidence>
<accession>A0AA36FW35</accession>
<dbReference type="InterPro" id="IPR003582">
    <property type="entry name" value="ShKT_dom"/>
</dbReference>
<keyword evidence="2" id="KW-0732">Signal</keyword>
<dbReference type="Gene3D" id="1.10.10.1940">
    <property type="match status" value="3"/>
</dbReference>
<feature type="domain" description="ShKT" evidence="3">
    <location>
        <begin position="280"/>
        <end position="318"/>
    </location>
</feature>
<feature type="domain" description="ShKT" evidence="3">
    <location>
        <begin position="214"/>
        <end position="251"/>
    </location>
</feature>
<comment type="caution">
    <text evidence="4">The sequence shown here is derived from an EMBL/GenBank/DDBJ whole genome shotgun (WGS) entry which is preliminary data.</text>
</comment>
<comment type="caution">
    <text evidence="1">Lacks conserved residue(s) required for the propagation of feature annotation.</text>
</comment>
<dbReference type="Pfam" id="PF01549">
    <property type="entry name" value="ShK"/>
    <property type="match status" value="3"/>
</dbReference>
<evidence type="ECO:0000256" key="1">
    <source>
        <dbReference type="PROSITE-ProRule" id="PRU01005"/>
    </source>
</evidence>
<evidence type="ECO:0000256" key="2">
    <source>
        <dbReference type="SAM" id="SignalP"/>
    </source>
</evidence>
<evidence type="ECO:0000259" key="3">
    <source>
        <dbReference type="PROSITE" id="PS51670"/>
    </source>
</evidence>
<keyword evidence="5" id="KW-1185">Reference proteome</keyword>
<dbReference type="PROSITE" id="PS51670">
    <property type="entry name" value="SHKT"/>
    <property type="match status" value="3"/>
</dbReference>
<feature type="non-terminal residue" evidence="4">
    <location>
        <position position="1"/>
    </location>
</feature>
<sequence length="318" mass="32170">MVRYLLVVIFFVQVAFATDDCPGNFGSGCSYGPAGGSNADQCDTNQCKQLDGGGFMYECFCSNCDNNTNTCTATTKTSTIATTTTSKATTTESTTASSAASTTASSTVSTTASTTASTSAASTSTTATTKTTANAATTASSCGTDDANCAVWVSNGFCTSTGYTAAQKRQYCPNYCGQCGATTIASTMASTTASKAATKTTATTATTATTKASCGTDDVNCATWVANGFCTSSGYTAAQRRQYCPNYCGQCGPTTTMATTKTTTVATTKTTTKAATKKTCPADASANCASWAASGFCTNSAYTQAQIASYCSSTCNIC</sequence>
<dbReference type="PANTHER" id="PTHR46707:SF1">
    <property type="entry name" value="COEXPRESSED WITH POLYCYSTINS-RELATED"/>
    <property type="match status" value="1"/>
</dbReference>
<feature type="signal peptide" evidence="2">
    <location>
        <begin position="1"/>
        <end position="17"/>
    </location>
</feature>
<dbReference type="EMBL" id="CATQJA010000883">
    <property type="protein sequence ID" value="CAJ0564443.1"/>
    <property type="molecule type" value="Genomic_DNA"/>
</dbReference>
<feature type="chain" id="PRO_5041412827" description="ShKT domain-containing protein" evidence="2">
    <location>
        <begin position="18"/>
        <end position="318"/>
    </location>
</feature>
<gene>
    <name evidence="4" type="ORF">MSPICULIGERA_LOCUS3118</name>
</gene>
<proteinExistence type="predicted"/>
<feature type="domain" description="ShKT" evidence="3">
    <location>
        <begin position="142"/>
        <end position="179"/>
    </location>
</feature>
<dbReference type="SMART" id="SM00254">
    <property type="entry name" value="ShKT"/>
    <property type="match status" value="3"/>
</dbReference>
<name>A0AA36FW35_9BILA</name>
<dbReference type="PANTHER" id="PTHR46707">
    <property type="entry name" value="PROTEIN CBG07468"/>
    <property type="match status" value="1"/>
</dbReference>
<reference evidence="4" key="1">
    <citation type="submission" date="2023-06" db="EMBL/GenBank/DDBJ databases">
        <authorList>
            <person name="Delattre M."/>
        </authorList>
    </citation>
    <scope>NUCLEOTIDE SEQUENCE</scope>
    <source>
        <strain evidence="4">AF72</strain>
    </source>
</reference>
<organism evidence="4 5">
    <name type="scientific">Mesorhabditis spiculigera</name>
    <dbReference type="NCBI Taxonomy" id="96644"/>
    <lineage>
        <taxon>Eukaryota</taxon>
        <taxon>Metazoa</taxon>
        <taxon>Ecdysozoa</taxon>
        <taxon>Nematoda</taxon>
        <taxon>Chromadorea</taxon>
        <taxon>Rhabditida</taxon>
        <taxon>Rhabditina</taxon>
        <taxon>Rhabditomorpha</taxon>
        <taxon>Rhabditoidea</taxon>
        <taxon>Rhabditidae</taxon>
        <taxon>Mesorhabditinae</taxon>
        <taxon>Mesorhabditis</taxon>
    </lineage>
</organism>
<protein>
    <recommendedName>
        <fullName evidence="3">ShKT domain-containing protein</fullName>
    </recommendedName>
</protein>